<dbReference type="PANTHER" id="PTHR30097:SF4">
    <property type="entry name" value="SLR6042 PROTEIN"/>
    <property type="match status" value="1"/>
</dbReference>
<evidence type="ECO:0000256" key="1">
    <source>
        <dbReference type="ARBA" id="ARBA00009477"/>
    </source>
</evidence>
<dbReference type="InterPro" id="IPR051909">
    <property type="entry name" value="MFP_Cation_Efflux"/>
</dbReference>
<dbReference type="Pfam" id="PF25973">
    <property type="entry name" value="BSH_CzcB"/>
    <property type="match status" value="1"/>
</dbReference>
<evidence type="ECO:0000259" key="3">
    <source>
        <dbReference type="Pfam" id="PF25973"/>
    </source>
</evidence>
<proteinExistence type="inferred from homology"/>
<dbReference type="InterPro" id="IPR006143">
    <property type="entry name" value="RND_pump_MFP"/>
</dbReference>
<evidence type="ECO:0000313" key="5">
    <source>
        <dbReference type="Proteomes" id="UP000239522"/>
    </source>
</evidence>
<dbReference type="GO" id="GO:0022857">
    <property type="term" value="F:transmembrane transporter activity"/>
    <property type="evidence" value="ECO:0007669"/>
    <property type="project" value="InterPro"/>
</dbReference>
<dbReference type="GO" id="GO:0015679">
    <property type="term" value="P:plasma membrane copper ion transport"/>
    <property type="evidence" value="ECO:0007669"/>
    <property type="project" value="TreeGrafter"/>
</dbReference>
<protein>
    <submittedName>
        <fullName evidence="4">Efflux transporter periplasmic adaptor subunit</fullName>
    </submittedName>
</protein>
<comment type="caution">
    <text evidence="4">The sequence shown here is derived from an EMBL/GenBank/DDBJ whole genome shotgun (WGS) entry which is preliminary data.</text>
</comment>
<name>A0A2S7KKT3_9FLAO</name>
<keyword evidence="2" id="KW-0813">Transport</keyword>
<dbReference type="PANTHER" id="PTHR30097">
    <property type="entry name" value="CATION EFFLUX SYSTEM PROTEIN CUSB"/>
    <property type="match status" value="1"/>
</dbReference>
<accession>A0A2S7KKT3</accession>
<feature type="domain" description="CzcB-like barrel-sandwich hybrid" evidence="3">
    <location>
        <begin position="79"/>
        <end position="220"/>
    </location>
</feature>
<dbReference type="Gene3D" id="2.40.50.100">
    <property type="match status" value="1"/>
</dbReference>
<dbReference type="OrthoDB" id="9814657at2"/>
<dbReference type="Proteomes" id="UP000239522">
    <property type="component" value="Unassembled WGS sequence"/>
</dbReference>
<dbReference type="InterPro" id="IPR058647">
    <property type="entry name" value="BSH_CzcB-like"/>
</dbReference>
<dbReference type="RefSeq" id="WP_104811169.1">
    <property type="nucleotide sequence ID" value="NZ_MQUA01000014.1"/>
</dbReference>
<dbReference type="Gene3D" id="2.40.420.20">
    <property type="match status" value="1"/>
</dbReference>
<evidence type="ECO:0000313" key="4">
    <source>
        <dbReference type="EMBL" id="PQB03236.1"/>
    </source>
</evidence>
<dbReference type="EMBL" id="MQUA01000014">
    <property type="protein sequence ID" value="PQB03236.1"/>
    <property type="molecule type" value="Genomic_DNA"/>
</dbReference>
<sequence length="377" mass="42834">MKHLYIVLFSFAFLACGHQEKNTTKKVEAAVNESKITISKAQFESEKMEFGELSEQSFNTVIRTNGMIDVPPENKFSVNTFIGGYVTKIPLLIGDKVTKGQLVASLESIEFVEIQQQYLEVAEQLIYLENEYTRQKTLFDEQITSQKNYLKAESSYKSNLATYNGLRQKLQMININPNAVGRGEITSTINLYAPINGYITKVNVSNGTFISSANELLEIVNTNHIHLELSVFEKDILKIKKEQKILFKVPEASDKVHDAAVYLVGTSVSNDRTIKVHGHIHEEEKTKFITGMFVEADIICDSKKKISLPKSAIIQNEDNYFALVLKDKKDNKYQFKKVKLNVGLQDENYVQVKNYAVLENKKILTKGIFMLLNSFSE</sequence>
<dbReference type="AlphaFoldDB" id="A0A2S7KKT3"/>
<keyword evidence="5" id="KW-1185">Reference proteome</keyword>
<dbReference type="Gene3D" id="2.40.30.170">
    <property type="match status" value="1"/>
</dbReference>
<dbReference type="Gene3D" id="1.10.287.470">
    <property type="entry name" value="Helix hairpin bin"/>
    <property type="match status" value="1"/>
</dbReference>
<dbReference type="GO" id="GO:0016020">
    <property type="term" value="C:membrane"/>
    <property type="evidence" value="ECO:0007669"/>
    <property type="project" value="InterPro"/>
</dbReference>
<dbReference type="GO" id="GO:0060003">
    <property type="term" value="P:copper ion export"/>
    <property type="evidence" value="ECO:0007669"/>
    <property type="project" value="TreeGrafter"/>
</dbReference>
<gene>
    <name evidence="4" type="ORF">BST83_18165</name>
</gene>
<organism evidence="4 5">
    <name type="scientific">Polaribacter filamentus</name>
    <dbReference type="NCBI Taxonomy" id="53483"/>
    <lineage>
        <taxon>Bacteria</taxon>
        <taxon>Pseudomonadati</taxon>
        <taxon>Bacteroidota</taxon>
        <taxon>Flavobacteriia</taxon>
        <taxon>Flavobacteriales</taxon>
        <taxon>Flavobacteriaceae</taxon>
    </lineage>
</organism>
<dbReference type="NCBIfam" id="TIGR01730">
    <property type="entry name" value="RND_mfp"/>
    <property type="match status" value="1"/>
</dbReference>
<reference evidence="4 5" key="1">
    <citation type="submission" date="2016-11" db="EMBL/GenBank/DDBJ databases">
        <title>Trade-off between light-utilization and light-protection in marine flavobacteria.</title>
        <authorList>
            <person name="Kumagai Y."/>
        </authorList>
    </citation>
    <scope>NUCLEOTIDE SEQUENCE [LARGE SCALE GENOMIC DNA]</scope>
    <source>
        <strain evidence="4 5">ATCC 700397</strain>
    </source>
</reference>
<evidence type="ECO:0000256" key="2">
    <source>
        <dbReference type="ARBA" id="ARBA00022448"/>
    </source>
</evidence>
<dbReference type="GO" id="GO:0030313">
    <property type="term" value="C:cell envelope"/>
    <property type="evidence" value="ECO:0007669"/>
    <property type="project" value="TreeGrafter"/>
</dbReference>
<dbReference type="PROSITE" id="PS51257">
    <property type="entry name" value="PROKAR_LIPOPROTEIN"/>
    <property type="match status" value="1"/>
</dbReference>
<comment type="similarity">
    <text evidence="1">Belongs to the membrane fusion protein (MFP) (TC 8.A.1) family.</text>
</comment>
<dbReference type="SUPFAM" id="SSF111369">
    <property type="entry name" value="HlyD-like secretion proteins"/>
    <property type="match status" value="1"/>
</dbReference>